<protein>
    <recommendedName>
        <fullName evidence="4">HCP-like protein</fullName>
    </recommendedName>
</protein>
<comment type="caution">
    <text evidence="2">The sequence shown here is derived from an EMBL/GenBank/DDBJ whole genome shotgun (WGS) entry which is preliminary data.</text>
</comment>
<dbReference type="SUPFAM" id="SSF81901">
    <property type="entry name" value="HCP-like"/>
    <property type="match status" value="3"/>
</dbReference>
<reference evidence="2 3" key="1">
    <citation type="submission" date="2018-08" db="EMBL/GenBank/DDBJ databases">
        <title>Genome and evolution of the arbuscular mycorrhizal fungus Diversispora epigaea (formerly Glomus versiforme) and its bacterial endosymbionts.</title>
        <authorList>
            <person name="Sun X."/>
            <person name="Fei Z."/>
            <person name="Harrison M."/>
        </authorList>
    </citation>
    <scope>NUCLEOTIDE SEQUENCE [LARGE SCALE GENOMIC DNA]</scope>
    <source>
        <strain evidence="2 3">IT104</strain>
    </source>
</reference>
<evidence type="ECO:0008006" key="4">
    <source>
        <dbReference type="Google" id="ProtNLM"/>
    </source>
</evidence>
<keyword evidence="3" id="KW-1185">Reference proteome</keyword>
<dbReference type="Pfam" id="PF08238">
    <property type="entry name" value="Sel1"/>
    <property type="match status" value="8"/>
</dbReference>
<evidence type="ECO:0000256" key="1">
    <source>
        <dbReference type="ARBA" id="ARBA00038101"/>
    </source>
</evidence>
<dbReference type="OrthoDB" id="2384430at2759"/>
<dbReference type="Proteomes" id="UP000266861">
    <property type="component" value="Unassembled WGS sequence"/>
</dbReference>
<sequence length="350" mass="40591">MVIVGIEPTEQNEVQSIITYFGGQKLYSLNITSYKMREKFSNIIFETNSFHNLYFLNKWKIYVYRNENRTYLKSAEGGNNDGQFILGNYYMNGIGTKKDEEKAFQWYLKSAEGWNSDGTKDEEKIFQWYLKSAEGGNSKAMFKLGNYYMNGIGTTKDEEKAFQWYLKSAEGGMGSYFLESVIKKELKPQNIKKNHSIVHSWNSLSMRIGTTKDEKKAFQWYLKSAEGGNSEAMFEFGNRYEYGIGTTKDEEKVFQWYLKSAEGGNSNGQYYLGISYKNGQKMKRNHSNSDGQCNLGDCYKDEEKAFQWYMKLAEEGNSKAMFNLGDCHYIGIGTTKDEEKAFRWYLKSTE</sequence>
<dbReference type="InterPro" id="IPR050767">
    <property type="entry name" value="Sel1_AlgK"/>
</dbReference>
<gene>
    <name evidence="2" type="ORF">Glove_87g38</name>
</gene>
<organism evidence="2 3">
    <name type="scientific">Diversispora epigaea</name>
    <dbReference type="NCBI Taxonomy" id="1348612"/>
    <lineage>
        <taxon>Eukaryota</taxon>
        <taxon>Fungi</taxon>
        <taxon>Fungi incertae sedis</taxon>
        <taxon>Mucoromycota</taxon>
        <taxon>Glomeromycotina</taxon>
        <taxon>Glomeromycetes</taxon>
        <taxon>Diversisporales</taxon>
        <taxon>Diversisporaceae</taxon>
        <taxon>Diversispora</taxon>
    </lineage>
</organism>
<accession>A0A397J688</accession>
<dbReference type="InterPro" id="IPR011990">
    <property type="entry name" value="TPR-like_helical_dom_sf"/>
</dbReference>
<dbReference type="SMART" id="SM00671">
    <property type="entry name" value="SEL1"/>
    <property type="match status" value="6"/>
</dbReference>
<dbReference type="AlphaFoldDB" id="A0A397J688"/>
<dbReference type="InterPro" id="IPR006597">
    <property type="entry name" value="Sel1-like"/>
</dbReference>
<evidence type="ECO:0000313" key="2">
    <source>
        <dbReference type="EMBL" id="RHZ83839.1"/>
    </source>
</evidence>
<dbReference type="PANTHER" id="PTHR11102">
    <property type="entry name" value="SEL-1-LIKE PROTEIN"/>
    <property type="match status" value="1"/>
</dbReference>
<dbReference type="EMBL" id="PQFF01000083">
    <property type="protein sequence ID" value="RHZ83839.1"/>
    <property type="molecule type" value="Genomic_DNA"/>
</dbReference>
<proteinExistence type="inferred from homology"/>
<dbReference type="PANTHER" id="PTHR11102:SF160">
    <property type="entry name" value="ERAD-ASSOCIATED E3 UBIQUITIN-PROTEIN LIGASE COMPONENT HRD3"/>
    <property type="match status" value="1"/>
</dbReference>
<dbReference type="STRING" id="1348612.A0A397J688"/>
<evidence type="ECO:0000313" key="3">
    <source>
        <dbReference type="Proteomes" id="UP000266861"/>
    </source>
</evidence>
<comment type="similarity">
    <text evidence="1">Belongs to the sel-1 family.</text>
</comment>
<dbReference type="Gene3D" id="1.25.40.10">
    <property type="entry name" value="Tetratricopeptide repeat domain"/>
    <property type="match status" value="3"/>
</dbReference>
<name>A0A397J688_9GLOM</name>